<accession>A0A4C1SPL4</accession>
<dbReference type="OrthoDB" id="5984008at2759"/>
<comment type="caution">
    <text evidence="1">The sequence shown here is derived from an EMBL/GenBank/DDBJ whole genome shotgun (WGS) entry which is preliminary data.</text>
</comment>
<evidence type="ECO:0000313" key="2">
    <source>
        <dbReference type="Proteomes" id="UP000299102"/>
    </source>
</evidence>
<keyword evidence="2" id="KW-1185">Reference proteome</keyword>
<dbReference type="EMBL" id="BGZK01003612">
    <property type="protein sequence ID" value="GBP02991.1"/>
    <property type="molecule type" value="Genomic_DNA"/>
</dbReference>
<protein>
    <submittedName>
        <fullName evidence="1">Glutamate receptor 1</fullName>
    </submittedName>
</protein>
<sequence>MWLEITHLESFTINVCGSRSTTSHQSKLRVYVAHLGSKNTVRIPLHLDSPLPDETLFLLVRFATSSRAAFATLGAVTPDSLRHAAPLHQHLRCLRHAVPLKSVGYDCPGDSTVVRALIDHALSPRPDYHRAVIDTTTFYGWKNVIRLRLMMGNRRILIRDRGVLRSLVFYATEAALMTRSHSVFNTAVYICVYRTHSNELGTTFVQLWLRTPYTVPRCISSRPFAPKLISAAAPRRQKEEHSAGGKFICI</sequence>
<gene>
    <name evidence="1" type="primary">GluRIA</name>
    <name evidence="1" type="ORF">EVAR_101549_1</name>
</gene>
<reference evidence="1 2" key="1">
    <citation type="journal article" date="2019" name="Commun. Biol.">
        <title>The bagworm genome reveals a unique fibroin gene that provides high tensile strength.</title>
        <authorList>
            <person name="Kono N."/>
            <person name="Nakamura H."/>
            <person name="Ohtoshi R."/>
            <person name="Tomita M."/>
            <person name="Numata K."/>
            <person name="Arakawa K."/>
        </authorList>
    </citation>
    <scope>NUCLEOTIDE SEQUENCE [LARGE SCALE GENOMIC DNA]</scope>
</reference>
<name>A0A4C1SPL4_EUMVA</name>
<dbReference type="Proteomes" id="UP000299102">
    <property type="component" value="Unassembled WGS sequence"/>
</dbReference>
<dbReference type="AlphaFoldDB" id="A0A4C1SPL4"/>
<proteinExistence type="predicted"/>
<dbReference type="STRING" id="151549.A0A4C1SPL4"/>
<keyword evidence="1" id="KW-0675">Receptor</keyword>
<evidence type="ECO:0000313" key="1">
    <source>
        <dbReference type="EMBL" id="GBP02991.1"/>
    </source>
</evidence>
<organism evidence="1 2">
    <name type="scientific">Eumeta variegata</name>
    <name type="common">Bagworm moth</name>
    <name type="synonym">Eumeta japonica</name>
    <dbReference type="NCBI Taxonomy" id="151549"/>
    <lineage>
        <taxon>Eukaryota</taxon>
        <taxon>Metazoa</taxon>
        <taxon>Ecdysozoa</taxon>
        <taxon>Arthropoda</taxon>
        <taxon>Hexapoda</taxon>
        <taxon>Insecta</taxon>
        <taxon>Pterygota</taxon>
        <taxon>Neoptera</taxon>
        <taxon>Endopterygota</taxon>
        <taxon>Lepidoptera</taxon>
        <taxon>Glossata</taxon>
        <taxon>Ditrysia</taxon>
        <taxon>Tineoidea</taxon>
        <taxon>Psychidae</taxon>
        <taxon>Oiketicinae</taxon>
        <taxon>Eumeta</taxon>
    </lineage>
</organism>